<protein>
    <submittedName>
        <fullName evidence="2">DUF2628 domain-containing protein</fullName>
    </submittedName>
</protein>
<dbReference type="RefSeq" id="WP_221858223.1">
    <property type="nucleotide sequence ID" value="NZ_JAIKTU010000001.1"/>
</dbReference>
<feature type="transmembrane region" description="Helical" evidence="1">
    <location>
        <begin position="104"/>
        <end position="121"/>
    </location>
</feature>
<keyword evidence="1" id="KW-1133">Transmembrane helix</keyword>
<name>A0ABS7KSZ3_CLOSR</name>
<reference evidence="2 3" key="1">
    <citation type="journal article" date="2021" name="Cell Host Microbe">
        <title>in vivo commensal control of Clostridioides difficile virulence.</title>
        <authorList>
            <person name="Girinathan B.P."/>
            <person name="Dibenedetto N."/>
            <person name="Worley J.N."/>
            <person name="Peltier J."/>
            <person name="Arrieta-Ortiz M.L."/>
            <person name="Rupa Christinal Immanuel S."/>
            <person name="Lavin R."/>
            <person name="Delaney M.L."/>
            <person name="Cummins C."/>
            <person name="Hoffmann M."/>
            <person name="Luo Y."/>
            <person name="Gonzalez-Escalona N."/>
            <person name="Allard M."/>
            <person name="Onderdonk A.B."/>
            <person name="Gerber G.K."/>
            <person name="Sonenshein A.L."/>
            <person name="Baliga N."/>
            <person name="Dupuy B."/>
            <person name="Bry L."/>
        </authorList>
    </citation>
    <scope>NUCLEOTIDE SEQUENCE [LARGE SCALE GENOMIC DNA]</scope>
    <source>
        <strain evidence="2 3">DSM 599</strain>
    </source>
</reference>
<comment type="caution">
    <text evidence="2">The sequence shown here is derived from an EMBL/GenBank/DDBJ whole genome shotgun (WGS) entry which is preliminary data.</text>
</comment>
<keyword evidence="1" id="KW-0812">Transmembrane</keyword>
<organism evidence="2 3">
    <name type="scientific">Clostridium sardiniense</name>
    <name type="common">Clostridium absonum</name>
    <dbReference type="NCBI Taxonomy" id="29369"/>
    <lineage>
        <taxon>Bacteria</taxon>
        <taxon>Bacillati</taxon>
        <taxon>Bacillota</taxon>
        <taxon>Clostridia</taxon>
        <taxon>Eubacteriales</taxon>
        <taxon>Clostridiaceae</taxon>
        <taxon>Clostridium</taxon>
    </lineage>
</organism>
<feature type="transmembrane region" description="Helical" evidence="1">
    <location>
        <begin position="200"/>
        <end position="230"/>
    </location>
</feature>
<evidence type="ECO:0000313" key="2">
    <source>
        <dbReference type="EMBL" id="MBY0753875.1"/>
    </source>
</evidence>
<sequence length="232" mass="26414">MFCEKCGSELGTDGKCNNPSCESNKEYIHLDESKARESKSSNAFNSSYNDFNKDHGNNSYYQNCYNNSINDDDITSNEFVSFIGVKNTEYYLEKLEMYRDNEKFSSWNWAAFFLMVYWLLYRKMYKIAAILFAINIGVSFFLGSFAPIAFLVIRIGVGVYANQIYIKDSLTKIRNIKKYSKNLSTDALYLRLSTNGGTNLVAPLVLFGITAFIVILTVLVFISLIGAFFFGV</sequence>
<dbReference type="EMBL" id="JAIKTU010000001">
    <property type="protein sequence ID" value="MBY0753875.1"/>
    <property type="molecule type" value="Genomic_DNA"/>
</dbReference>
<accession>A0ABS7KSZ3</accession>
<proteinExistence type="predicted"/>
<dbReference type="Pfam" id="PF10947">
    <property type="entry name" value="DUF2628"/>
    <property type="match status" value="1"/>
</dbReference>
<feature type="transmembrane region" description="Helical" evidence="1">
    <location>
        <begin position="128"/>
        <end position="153"/>
    </location>
</feature>
<keyword evidence="1" id="KW-0472">Membrane</keyword>
<dbReference type="InterPro" id="IPR024399">
    <property type="entry name" value="DUF2628"/>
</dbReference>
<evidence type="ECO:0000256" key="1">
    <source>
        <dbReference type="SAM" id="Phobius"/>
    </source>
</evidence>
<gene>
    <name evidence="2" type="ORF">K5V21_00260</name>
</gene>
<keyword evidence="3" id="KW-1185">Reference proteome</keyword>
<evidence type="ECO:0000313" key="3">
    <source>
        <dbReference type="Proteomes" id="UP001299068"/>
    </source>
</evidence>
<dbReference type="Proteomes" id="UP001299068">
    <property type="component" value="Unassembled WGS sequence"/>
</dbReference>